<dbReference type="Proteomes" id="UP000714275">
    <property type="component" value="Unassembled WGS sequence"/>
</dbReference>
<organism evidence="2 3">
    <name type="scientific">Suillus placidus</name>
    <dbReference type="NCBI Taxonomy" id="48579"/>
    <lineage>
        <taxon>Eukaryota</taxon>
        <taxon>Fungi</taxon>
        <taxon>Dikarya</taxon>
        <taxon>Basidiomycota</taxon>
        <taxon>Agaricomycotina</taxon>
        <taxon>Agaricomycetes</taxon>
        <taxon>Agaricomycetidae</taxon>
        <taxon>Boletales</taxon>
        <taxon>Suillineae</taxon>
        <taxon>Suillaceae</taxon>
        <taxon>Suillus</taxon>
    </lineage>
</organism>
<dbReference type="EMBL" id="JABBWD010000024">
    <property type="protein sequence ID" value="KAG1776774.1"/>
    <property type="molecule type" value="Genomic_DNA"/>
</dbReference>
<evidence type="ECO:0000256" key="1">
    <source>
        <dbReference type="SAM" id="SignalP"/>
    </source>
</evidence>
<evidence type="ECO:0000313" key="2">
    <source>
        <dbReference type="EMBL" id="KAG1776774.1"/>
    </source>
</evidence>
<comment type="caution">
    <text evidence="2">The sequence shown here is derived from an EMBL/GenBank/DDBJ whole genome shotgun (WGS) entry which is preliminary data.</text>
</comment>
<keyword evidence="1" id="KW-0732">Signal</keyword>
<proteinExistence type="predicted"/>
<keyword evidence="3" id="KW-1185">Reference proteome</keyword>
<feature type="chain" id="PRO_5040128277" evidence="1">
    <location>
        <begin position="22"/>
        <end position="200"/>
    </location>
</feature>
<dbReference type="AlphaFoldDB" id="A0A9P7D275"/>
<evidence type="ECO:0000313" key="3">
    <source>
        <dbReference type="Proteomes" id="UP000714275"/>
    </source>
</evidence>
<reference evidence="2" key="1">
    <citation type="journal article" date="2020" name="New Phytol.">
        <title>Comparative genomics reveals dynamic genome evolution in host specialist ectomycorrhizal fungi.</title>
        <authorList>
            <person name="Lofgren L.A."/>
            <person name="Nguyen N.H."/>
            <person name="Vilgalys R."/>
            <person name="Ruytinx J."/>
            <person name="Liao H.L."/>
            <person name="Branco S."/>
            <person name="Kuo A."/>
            <person name="LaButti K."/>
            <person name="Lipzen A."/>
            <person name="Andreopoulos W."/>
            <person name="Pangilinan J."/>
            <person name="Riley R."/>
            <person name="Hundley H."/>
            <person name="Na H."/>
            <person name="Barry K."/>
            <person name="Grigoriev I.V."/>
            <person name="Stajich J.E."/>
            <person name="Kennedy P.G."/>
        </authorList>
    </citation>
    <scope>NUCLEOTIDE SEQUENCE</scope>
    <source>
        <strain evidence="2">DOB743</strain>
    </source>
</reference>
<gene>
    <name evidence="2" type="ORF">EV702DRAFT_1268668</name>
</gene>
<name>A0A9P7D275_9AGAM</name>
<accession>A0A9P7D275</accession>
<feature type="signal peptide" evidence="1">
    <location>
        <begin position="1"/>
        <end position="21"/>
    </location>
</feature>
<sequence length="200" mass="22469">MFVCLSCLLMSPSCPPPPVSARLQSPFGVPCNVTRVRHDAPVRTLARNMWVYEARSKAVHPESSRIWGRSVDGRNDLETDLSEDVEPSFFFFGLVDPRPNGHHNAPTNIGLRPTGTMNEINRREGPKLRSQRVLQRGAHLVAKSFSDLLRFKGVVSPFAAVLNSRQTYRGPAMIRWYSRSYAEAREDKKEEPLGVAPTPQ</sequence>
<protein>
    <submittedName>
        <fullName evidence="2">Uncharacterized protein</fullName>
    </submittedName>
</protein>